<dbReference type="InterPro" id="IPR009057">
    <property type="entry name" value="Homeodomain-like_sf"/>
</dbReference>
<reference evidence="6" key="1">
    <citation type="submission" date="2022-09" db="EMBL/GenBank/DDBJ databases">
        <title>Actin cytoskeleton and complex cell architecture in an #Asgard archaeon.</title>
        <authorList>
            <person name="Ponce Toledo R.I."/>
            <person name="Schleper C."/>
            <person name="Rodrigues Oliveira T."/>
            <person name="Wollweber F."/>
            <person name="Xu J."/>
            <person name="Rittmann S."/>
            <person name="Klingl A."/>
            <person name="Pilhofer M."/>
        </authorList>
    </citation>
    <scope>NUCLEOTIDE SEQUENCE</scope>
    <source>
        <strain evidence="6">B-35</strain>
    </source>
</reference>
<evidence type="ECO:0000256" key="1">
    <source>
        <dbReference type="ARBA" id="ARBA00023015"/>
    </source>
</evidence>
<evidence type="ECO:0000313" key="6">
    <source>
        <dbReference type="EMBL" id="UYP44203.1"/>
    </source>
</evidence>
<protein>
    <recommendedName>
        <fullName evidence="5">HTH tetR-type domain-containing protein</fullName>
    </recommendedName>
</protein>
<accession>A0ABY6HL09</accession>
<dbReference type="SUPFAM" id="SSF46689">
    <property type="entry name" value="Homeodomain-like"/>
    <property type="match status" value="1"/>
</dbReference>
<keyword evidence="2 4" id="KW-0238">DNA-binding</keyword>
<dbReference type="Proteomes" id="UP001208689">
    <property type="component" value="Chromosome"/>
</dbReference>
<dbReference type="Pfam" id="PF00440">
    <property type="entry name" value="TetR_N"/>
    <property type="match status" value="1"/>
</dbReference>
<dbReference type="SUPFAM" id="SSF48498">
    <property type="entry name" value="Tetracyclin repressor-like, C-terminal domain"/>
    <property type="match status" value="1"/>
</dbReference>
<dbReference type="PROSITE" id="PS50977">
    <property type="entry name" value="HTH_TETR_2"/>
    <property type="match status" value="1"/>
</dbReference>
<name>A0ABY6HL09_9ARCH</name>
<dbReference type="PANTHER" id="PTHR30055:SF234">
    <property type="entry name" value="HTH-TYPE TRANSCRIPTIONAL REGULATOR BETI"/>
    <property type="match status" value="1"/>
</dbReference>
<feature type="domain" description="HTH tetR-type" evidence="5">
    <location>
        <begin position="13"/>
        <end position="73"/>
    </location>
</feature>
<keyword evidence="3" id="KW-0804">Transcription</keyword>
<dbReference type="PRINTS" id="PR00455">
    <property type="entry name" value="HTHTETR"/>
</dbReference>
<dbReference type="InterPro" id="IPR036271">
    <property type="entry name" value="Tet_transcr_reg_TetR-rel_C_sf"/>
</dbReference>
<feature type="DNA-binding region" description="H-T-H motif" evidence="4">
    <location>
        <begin position="36"/>
        <end position="55"/>
    </location>
</feature>
<dbReference type="InterPro" id="IPR023772">
    <property type="entry name" value="DNA-bd_HTH_TetR-type_CS"/>
</dbReference>
<evidence type="ECO:0000256" key="3">
    <source>
        <dbReference type="ARBA" id="ARBA00023163"/>
    </source>
</evidence>
<dbReference type="Gene3D" id="1.10.357.10">
    <property type="entry name" value="Tetracycline Repressor, domain 2"/>
    <property type="match status" value="1"/>
</dbReference>
<dbReference type="EMBL" id="CP104013">
    <property type="protein sequence ID" value="UYP44203.1"/>
    <property type="molecule type" value="Genomic_DNA"/>
</dbReference>
<evidence type="ECO:0000256" key="4">
    <source>
        <dbReference type="PROSITE-ProRule" id="PRU00335"/>
    </source>
</evidence>
<evidence type="ECO:0000259" key="5">
    <source>
        <dbReference type="PROSITE" id="PS50977"/>
    </source>
</evidence>
<sequence>MKKNLTRREREKIQRTNEILTSAEKLFFKKGYDDVSVEEIAKDVELSKGTIYLYFKNKQSLYFAIINKGLVKLLEVFQSVRNHEKTGYLRIMGIVKGFAEYMHDYGKYYNLNYALKGQQILEMLDNNIIDNADEYNSLTSELFQILQESVELGINDGTLRQDLDPVQTTILLGSIIEAIVHIPYEKQVLLSHLNVTKETYIKHSIDVMMHGIAN</sequence>
<dbReference type="InterPro" id="IPR050109">
    <property type="entry name" value="HTH-type_TetR-like_transc_reg"/>
</dbReference>
<gene>
    <name evidence="6" type="ORF">NEF87_000488</name>
</gene>
<dbReference type="PANTHER" id="PTHR30055">
    <property type="entry name" value="HTH-TYPE TRANSCRIPTIONAL REGULATOR RUTR"/>
    <property type="match status" value="1"/>
</dbReference>
<dbReference type="PROSITE" id="PS01081">
    <property type="entry name" value="HTH_TETR_1"/>
    <property type="match status" value="1"/>
</dbReference>
<evidence type="ECO:0000313" key="7">
    <source>
        <dbReference type="Proteomes" id="UP001208689"/>
    </source>
</evidence>
<evidence type="ECO:0000256" key="2">
    <source>
        <dbReference type="ARBA" id="ARBA00023125"/>
    </source>
</evidence>
<dbReference type="Gene3D" id="1.10.10.60">
    <property type="entry name" value="Homeodomain-like"/>
    <property type="match status" value="1"/>
</dbReference>
<keyword evidence="1" id="KW-0805">Transcription regulation</keyword>
<proteinExistence type="predicted"/>
<organism evidence="6 7">
    <name type="scientific">Candidatus Lokiarchaeum ossiferum</name>
    <dbReference type="NCBI Taxonomy" id="2951803"/>
    <lineage>
        <taxon>Archaea</taxon>
        <taxon>Promethearchaeati</taxon>
        <taxon>Promethearchaeota</taxon>
        <taxon>Promethearchaeia</taxon>
        <taxon>Promethearchaeales</taxon>
        <taxon>Promethearchaeaceae</taxon>
        <taxon>Candidatus Lokiarchaeum</taxon>
    </lineage>
</organism>
<dbReference type="InterPro" id="IPR001647">
    <property type="entry name" value="HTH_TetR"/>
</dbReference>
<keyword evidence="7" id="KW-1185">Reference proteome</keyword>